<dbReference type="InterPro" id="IPR001387">
    <property type="entry name" value="Cro/C1-type_HTH"/>
</dbReference>
<evidence type="ECO:0000259" key="1">
    <source>
        <dbReference type="PROSITE" id="PS50943"/>
    </source>
</evidence>
<sequence length="253" mass="28413">MSSELEKNLQFLCAEKPSVAQVCREIGINHQQFSKYLSGRSRPSAHNLRRISRYFGLPDTVLCGSHEALLKIYLKKTRSLTERRRDPLATAFPGDLAALRPHLGAYQVHFTSTAAPGSIFVNAVFLDEVEGTVRSRLIEVLPEAPGRPRRWTRCDGKVGYQNGRIFVIDNETTDNGSLTMTILVPPHRQNKRYLFGKTLFLASVPLRAPTSSDVVWKKVEAYQSVREIISSCGAFERNSRKLDPLVRGQLASE</sequence>
<name>A0ABW7I276_9RHOB</name>
<dbReference type="Gene3D" id="1.10.260.40">
    <property type="entry name" value="lambda repressor-like DNA-binding domains"/>
    <property type="match status" value="1"/>
</dbReference>
<comment type="caution">
    <text evidence="2">The sequence shown here is derived from an EMBL/GenBank/DDBJ whole genome shotgun (WGS) entry which is preliminary data.</text>
</comment>
<feature type="domain" description="HTH cro/C1-type" evidence="1">
    <location>
        <begin position="18"/>
        <end position="62"/>
    </location>
</feature>
<dbReference type="EMBL" id="JBIHMM010000001">
    <property type="protein sequence ID" value="MFH0252266.1"/>
    <property type="molecule type" value="Genomic_DNA"/>
</dbReference>
<dbReference type="Pfam" id="PF01381">
    <property type="entry name" value="HTH_3"/>
    <property type="match status" value="1"/>
</dbReference>
<accession>A0ABW7I276</accession>
<proteinExistence type="predicted"/>
<reference evidence="2 3" key="1">
    <citation type="submission" date="2024-10" db="EMBL/GenBank/DDBJ databases">
        <authorList>
            <person name="Yang X.-N."/>
        </authorList>
    </citation>
    <scope>NUCLEOTIDE SEQUENCE [LARGE SCALE GENOMIC DNA]</scope>
    <source>
        <strain evidence="2 3">CAU 1059</strain>
    </source>
</reference>
<dbReference type="PROSITE" id="PS50943">
    <property type="entry name" value="HTH_CROC1"/>
    <property type="match status" value="1"/>
</dbReference>
<dbReference type="SUPFAM" id="SSF47413">
    <property type="entry name" value="lambda repressor-like DNA-binding domains"/>
    <property type="match status" value="1"/>
</dbReference>
<dbReference type="CDD" id="cd00093">
    <property type="entry name" value="HTH_XRE"/>
    <property type="match status" value="1"/>
</dbReference>
<keyword evidence="3" id="KW-1185">Reference proteome</keyword>
<organism evidence="2 3">
    <name type="scientific">Roseovarius aquimarinus</name>
    <dbReference type="NCBI Taxonomy" id="1229156"/>
    <lineage>
        <taxon>Bacteria</taxon>
        <taxon>Pseudomonadati</taxon>
        <taxon>Pseudomonadota</taxon>
        <taxon>Alphaproteobacteria</taxon>
        <taxon>Rhodobacterales</taxon>
        <taxon>Roseobacteraceae</taxon>
        <taxon>Roseovarius</taxon>
    </lineage>
</organism>
<dbReference type="Proteomes" id="UP001607157">
    <property type="component" value="Unassembled WGS sequence"/>
</dbReference>
<gene>
    <name evidence="2" type="ORF">ACGRVM_00035</name>
</gene>
<dbReference type="InterPro" id="IPR010982">
    <property type="entry name" value="Lambda_DNA-bd_dom_sf"/>
</dbReference>
<protein>
    <submittedName>
        <fullName evidence="2">Helix-turn-helix domain-containing protein</fullName>
    </submittedName>
</protein>
<dbReference type="RefSeq" id="WP_377169960.1">
    <property type="nucleotide sequence ID" value="NZ_JBHTJC010000001.1"/>
</dbReference>
<evidence type="ECO:0000313" key="2">
    <source>
        <dbReference type="EMBL" id="MFH0252266.1"/>
    </source>
</evidence>
<evidence type="ECO:0000313" key="3">
    <source>
        <dbReference type="Proteomes" id="UP001607157"/>
    </source>
</evidence>
<dbReference type="SMART" id="SM00530">
    <property type="entry name" value="HTH_XRE"/>
    <property type="match status" value="1"/>
</dbReference>